<dbReference type="Proteomes" id="UP001278500">
    <property type="component" value="Unassembled WGS sequence"/>
</dbReference>
<gene>
    <name evidence="1" type="ORF">B0H65DRAFT_534524</name>
</gene>
<reference evidence="1" key="1">
    <citation type="journal article" date="2023" name="Mol. Phylogenet. Evol.">
        <title>Genome-scale phylogeny and comparative genomics of the fungal order Sordariales.</title>
        <authorList>
            <person name="Hensen N."/>
            <person name="Bonometti L."/>
            <person name="Westerberg I."/>
            <person name="Brannstrom I.O."/>
            <person name="Guillou S."/>
            <person name="Cros-Aarteil S."/>
            <person name="Calhoun S."/>
            <person name="Haridas S."/>
            <person name="Kuo A."/>
            <person name="Mondo S."/>
            <person name="Pangilinan J."/>
            <person name="Riley R."/>
            <person name="LaButti K."/>
            <person name="Andreopoulos B."/>
            <person name="Lipzen A."/>
            <person name="Chen C."/>
            <person name="Yan M."/>
            <person name="Daum C."/>
            <person name="Ng V."/>
            <person name="Clum A."/>
            <person name="Steindorff A."/>
            <person name="Ohm R.A."/>
            <person name="Martin F."/>
            <person name="Silar P."/>
            <person name="Natvig D.O."/>
            <person name="Lalanne C."/>
            <person name="Gautier V."/>
            <person name="Ament-Velasquez S.L."/>
            <person name="Kruys A."/>
            <person name="Hutchinson M.I."/>
            <person name="Powell A.J."/>
            <person name="Barry K."/>
            <person name="Miller A.N."/>
            <person name="Grigoriev I.V."/>
            <person name="Debuchy R."/>
            <person name="Gladieux P."/>
            <person name="Hiltunen Thoren M."/>
            <person name="Johannesson H."/>
        </authorList>
    </citation>
    <scope>NUCLEOTIDE SEQUENCE</scope>
    <source>
        <strain evidence="1">CBS 560.94</strain>
    </source>
</reference>
<proteinExistence type="predicted"/>
<reference evidence="1" key="2">
    <citation type="submission" date="2023-06" db="EMBL/GenBank/DDBJ databases">
        <authorList>
            <consortium name="Lawrence Berkeley National Laboratory"/>
            <person name="Haridas S."/>
            <person name="Hensen N."/>
            <person name="Bonometti L."/>
            <person name="Westerberg I."/>
            <person name="Brannstrom I.O."/>
            <person name="Guillou S."/>
            <person name="Cros-Aarteil S."/>
            <person name="Calhoun S."/>
            <person name="Kuo A."/>
            <person name="Mondo S."/>
            <person name="Pangilinan J."/>
            <person name="Riley R."/>
            <person name="Labutti K."/>
            <person name="Andreopoulos B."/>
            <person name="Lipzen A."/>
            <person name="Chen C."/>
            <person name="Yanf M."/>
            <person name="Daum C."/>
            <person name="Ng V."/>
            <person name="Clum A."/>
            <person name="Steindorff A."/>
            <person name="Ohm R."/>
            <person name="Martin F."/>
            <person name="Silar P."/>
            <person name="Natvig D."/>
            <person name="Lalanne C."/>
            <person name="Gautier V."/>
            <person name="Ament-Velasquez S.L."/>
            <person name="Kruys A."/>
            <person name="Hutchinson M.I."/>
            <person name="Powell A.J."/>
            <person name="Barry K."/>
            <person name="Miller A.N."/>
            <person name="Grigoriev I.V."/>
            <person name="Debuchy R."/>
            <person name="Gladieux P."/>
            <person name="Thoren M.H."/>
            <person name="Johannesson H."/>
        </authorList>
    </citation>
    <scope>NUCLEOTIDE SEQUENCE</scope>
    <source>
        <strain evidence="1">CBS 560.94</strain>
    </source>
</reference>
<sequence>MDRLPQEIIDAIVEAFPQDLELPLRQTASSKRRKLESSPRRLSEFSTVSKGWRRAVERRLFNTIDSIGSGAFQLSFFKTILEGESNENRRDSVRSFTYTTYLAFQGQQSMTDFVRDGQLRLFYEFREFFTVINDIWSTDLGEIKRRPLALTVSIVGIGHWDPECDENAFTFPQAATRLPLAPAVTSLKIVFDQALDKGRSPRRFRQSGRGNQVPPAWILQPLMAKLPSVDKLSYEMFDFLGKEQFRDRLFTETFHTLTGPLATNLTELYLHVGPFGFRTFNQLPSKYLASMATTHVSNKSGEDDHSPRFNSAVRQLSQQLSVLHVTGLFAVHPDLFYPKELTNGRVGVSLKKARLREQSLGRGLTIDRFLSRDPKELNDLAVSVSRGMLCMPKLESVEIAFRVESQDLIRGEIGGHGYSQRITYQRKWLAETVLDTSAEGGTSATCYLLNDIDLRKNHAFKSVISDEVEENLVELSRRLRGLSLFPSW</sequence>
<dbReference type="AlphaFoldDB" id="A0AAE0J0Q5"/>
<dbReference type="GeneID" id="87866159"/>
<evidence type="ECO:0000313" key="1">
    <source>
        <dbReference type="EMBL" id="KAK3334530.1"/>
    </source>
</evidence>
<dbReference type="EMBL" id="JAUEPP010000010">
    <property type="protein sequence ID" value="KAK3334530.1"/>
    <property type="molecule type" value="Genomic_DNA"/>
</dbReference>
<keyword evidence="2" id="KW-1185">Reference proteome</keyword>
<name>A0AAE0J0Q5_9PEZI</name>
<comment type="caution">
    <text evidence="1">The sequence shown here is derived from an EMBL/GenBank/DDBJ whole genome shotgun (WGS) entry which is preliminary data.</text>
</comment>
<organism evidence="1 2">
    <name type="scientific">Neurospora tetraspora</name>
    <dbReference type="NCBI Taxonomy" id="94610"/>
    <lineage>
        <taxon>Eukaryota</taxon>
        <taxon>Fungi</taxon>
        <taxon>Dikarya</taxon>
        <taxon>Ascomycota</taxon>
        <taxon>Pezizomycotina</taxon>
        <taxon>Sordariomycetes</taxon>
        <taxon>Sordariomycetidae</taxon>
        <taxon>Sordariales</taxon>
        <taxon>Sordariaceae</taxon>
        <taxon>Neurospora</taxon>
    </lineage>
</organism>
<accession>A0AAE0J0Q5</accession>
<dbReference type="RefSeq" id="XP_062676696.1">
    <property type="nucleotide sequence ID" value="XM_062829005.1"/>
</dbReference>
<protein>
    <submittedName>
        <fullName evidence="1">Uncharacterized protein</fullName>
    </submittedName>
</protein>
<evidence type="ECO:0000313" key="2">
    <source>
        <dbReference type="Proteomes" id="UP001278500"/>
    </source>
</evidence>